<accession>A0A1L9RSM2</accession>
<keyword evidence="5 7" id="KW-1133">Transmembrane helix</keyword>
<comment type="subcellular location">
    <subcellularLocation>
        <location evidence="1">Membrane</location>
    </subcellularLocation>
</comment>
<keyword evidence="2" id="KW-0813">Transport</keyword>
<feature type="transmembrane region" description="Helical" evidence="7">
    <location>
        <begin position="356"/>
        <end position="377"/>
    </location>
</feature>
<feature type="chain" id="PRO_5009887492" description="DOMON domain-containing protein" evidence="8">
    <location>
        <begin position="19"/>
        <end position="383"/>
    </location>
</feature>
<dbReference type="EMBL" id="KV878211">
    <property type="protein sequence ID" value="OJJ37951.1"/>
    <property type="molecule type" value="Genomic_DNA"/>
</dbReference>
<evidence type="ECO:0000256" key="3">
    <source>
        <dbReference type="ARBA" id="ARBA00022692"/>
    </source>
</evidence>
<evidence type="ECO:0000256" key="8">
    <source>
        <dbReference type="SAM" id="SignalP"/>
    </source>
</evidence>
<sequence>MSSAYLGLWLFMSISAYAQLETFTPPGQNSISYSVNIPRITAFSGSGPIYFQLKSTSNLQWFAWGQGSQMRGANIFVVYSSVDGTNITVSPRLGGRGHTEPTFNSDAQISVLSGSGISDGMITANIRCDSCITWPGGSEDPTSSSSPWIWAVKFGRPLNSNSVSSTITIHDASGVAALNLQNAVGGTSDNPFVSSNNTKGSGHAIMTTATGSLNNRRIAHAVIMTVVFGLLFPMFAFMLHAIPYSRVVDIHAALQLFTIALVIAGFGLGISLAKSLGLINNYHPIIGMVAVPALILFQPAMGFLQHSYFHKTGRKSVFAYTHRWFGRSIIVLGVVNGGLGLHLAKTTTSSASTGAIIAYSVVVGIIGLAYIFGVIFWPRRTHG</sequence>
<feature type="transmembrane region" description="Helical" evidence="7">
    <location>
        <begin position="254"/>
        <end position="273"/>
    </location>
</feature>
<dbReference type="Proteomes" id="UP000184383">
    <property type="component" value="Unassembled WGS sequence"/>
</dbReference>
<feature type="transmembrane region" description="Helical" evidence="7">
    <location>
        <begin position="324"/>
        <end position="344"/>
    </location>
</feature>
<proteinExistence type="predicted"/>
<organism evidence="11 12">
    <name type="scientific">Aspergillus wentii DTO 134E9</name>
    <dbReference type="NCBI Taxonomy" id="1073089"/>
    <lineage>
        <taxon>Eukaryota</taxon>
        <taxon>Fungi</taxon>
        <taxon>Dikarya</taxon>
        <taxon>Ascomycota</taxon>
        <taxon>Pezizomycotina</taxon>
        <taxon>Eurotiomycetes</taxon>
        <taxon>Eurotiomycetidae</taxon>
        <taxon>Eurotiales</taxon>
        <taxon>Aspergillaceae</taxon>
        <taxon>Aspergillus</taxon>
        <taxon>Aspergillus subgen. Cremei</taxon>
    </lineage>
</organism>
<feature type="transmembrane region" description="Helical" evidence="7">
    <location>
        <begin position="218"/>
        <end position="242"/>
    </location>
</feature>
<name>A0A1L9RSM2_ASPWE</name>
<keyword evidence="3 7" id="KW-0812">Transmembrane</keyword>
<gene>
    <name evidence="11" type="ORF">ASPWEDRAFT_39656</name>
</gene>
<dbReference type="AlphaFoldDB" id="A0A1L9RSM2"/>
<keyword evidence="4" id="KW-0249">Electron transport</keyword>
<evidence type="ECO:0000256" key="7">
    <source>
        <dbReference type="SAM" id="Phobius"/>
    </source>
</evidence>
<evidence type="ECO:0000256" key="2">
    <source>
        <dbReference type="ARBA" id="ARBA00022448"/>
    </source>
</evidence>
<dbReference type="Pfam" id="PF16010">
    <property type="entry name" value="CDH-cyt"/>
    <property type="match status" value="1"/>
</dbReference>
<keyword evidence="6 7" id="KW-0472">Membrane</keyword>
<dbReference type="PANTHER" id="PTHR47797:SF1">
    <property type="entry name" value="CYTOCHROME B561 DOMAIN-CONTAINING PROTEIN-RELATED"/>
    <property type="match status" value="1"/>
</dbReference>
<evidence type="ECO:0000313" key="11">
    <source>
        <dbReference type="EMBL" id="OJJ37951.1"/>
    </source>
</evidence>
<feature type="domain" description="Cytochrome b561" evidence="10">
    <location>
        <begin position="219"/>
        <end position="341"/>
    </location>
</feature>
<dbReference type="CDD" id="cd08760">
    <property type="entry name" value="Cyt_b561_FRRS1_like"/>
    <property type="match status" value="1"/>
</dbReference>
<dbReference type="CDD" id="cd09630">
    <property type="entry name" value="CDH_like_cytochrome"/>
    <property type="match status" value="1"/>
</dbReference>
<dbReference type="SMART" id="SM00665">
    <property type="entry name" value="B561"/>
    <property type="match status" value="1"/>
</dbReference>
<protein>
    <recommendedName>
        <fullName evidence="13">DOMON domain-containing protein</fullName>
    </recommendedName>
</protein>
<dbReference type="SUPFAM" id="SSF49344">
    <property type="entry name" value="CBD9-like"/>
    <property type="match status" value="1"/>
</dbReference>
<dbReference type="PANTHER" id="PTHR47797">
    <property type="entry name" value="DEHYDROGENASE, PUTATIVE (AFU_ORTHOLOGUE AFUA_8G05805)-RELATED"/>
    <property type="match status" value="1"/>
</dbReference>
<reference evidence="12" key="1">
    <citation type="journal article" date="2017" name="Genome Biol.">
        <title>Comparative genomics reveals high biological diversity and specific adaptations in the industrially and medically important fungal genus Aspergillus.</title>
        <authorList>
            <person name="de Vries R.P."/>
            <person name="Riley R."/>
            <person name="Wiebenga A."/>
            <person name="Aguilar-Osorio G."/>
            <person name="Amillis S."/>
            <person name="Uchima C.A."/>
            <person name="Anderluh G."/>
            <person name="Asadollahi M."/>
            <person name="Askin M."/>
            <person name="Barry K."/>
            <person name="Battaglia E."/>
            <person name="Bayram O."/>
            <person name="Benocci T."/>
            <person name="Braus-Stromeyer S.A."/>
            <person name="Caldana C."/>
            <person name="Canovas D."/>
            <person name="Cerqueira G.C."/>
            <person name="Chen F."/>
            <person name="Chen W."/>
            <person name="Choi C."/>
            <person name="Clum A."/>
            <person name="Dos Santos R.A."/>
            <person name="Damasio A.R."/>
            <person name="Diallinas G."/>
            <person name="Emri T."/>
            <person name="Fekete E."/>
            <person name="Flipphi M."/>
            <person name="Freyberg S."/>
            <person name="Gallo A."/>
            <person name="Gournas C."/>
            <person name="Habgood R."/>
            <person name="Hainaut M."/>
            <person name="Harispe M.L."/>
            <person name="Henrissat B."/>
            <person name="Hilden K.S."/>
            <person name="Hope R."/>
            <person name="Hossain A."/>
            <person name="Karabika E."/>
            <person name="Karaffa L."/>
            <person name="Karanyi Z."/>
            <person name="Krasevec N."/>
            <person name="Kuo A."/>
            <person name="Kusch H."/>
            <person name="LaButti K."/>
            <person name="Lagendijk E.L."/>
            <person name="Lapidus A."/>
            <person name="Levasseur A."/>
            <person name="Lindquist E."/>
            <person name="Lipzen A."/>
            <person name="Logrieco A.F."/>
            <person name="MacCabe A."/>
            <person name="Maekelae M.R."/>
            <person name="Malavazi I."/>
            <person name="Melin P."/>
            <person name="Meyer V."/>
            <person name="Mielnichuk N."/>
            <person name="Miskei M."/>
            <person name="Molnar A.P."/>
            <person name="Mule G."/>
            <person name="Ngan C.Y."/>
            <person name="Orejas M."/>
            <person name="Orosz E."/>
            <person name="Ouedraogo J.P."/>
            <person name="Overkamp K.M."/>
            <person name="Park H.-S."/>
            <person name="Perrone G."/>
            <person name="Piumi F."/>
            <person name="Punt P.J."/>
            <person name="Ram A.F."/>
            <person name="Ramon A."/>
            <person name="Rauscher S."/>
            <person name="Record E."/>
            <person name="Riano-Pachon D.M."/>
            <person name="Robert V."/>
            <person name="Roehrig J."/>
            <person name="Ruller R."/>
            <person name="Salamov A."/>
            <person name="Salih N.S."/>
            <person name="Samson R.A."/>
            <person name="Sandor E."/>
            <person name="Sanguinetti M."/>
            <person name="Schuetze T."/>
            <person name="Sepcic K."/>
            <person name="Shelest E."/>
            <person name="Sherlock G."/>
            <person name="Sophianopoulou V."/>
            <person name="Squina F.M."/>
            <person name="Sun H."/>
            <person name="Susca A."/>
            <person name="Todd R.B."/>
            <person name="Tsang A."/>
            <person name="Unkles S.E."/>
            <person name="van de Wiele N."/>
            <person name="van Rossen-Uffink D."/>
            <person name="Oliveira J.V."/>
            <person name="Vesth T.C."/>
            <person name="Visser J."/>
            <person name="Yu J.-H."/>
            <person name="Zhou M."/>
            <person name="Andersen M.R."/>
            <person name="Archer D.B."/>
            <person name="Baker S.E."/>
            <person name="Benoit I."/>
            <person name="Brakhage A.A."/>
            <person name="Braus G.H."/>
            <person name="Fischer R."/>
            <person name="Frisvad J.C."/>
            <person name="Goldman G.H."/>
            <person name="Houbraken J."/>
            <person name="Oakley B."/>
            <person name="Pocsi I."/>
            <person name="Scazzocchio C."/>
            <person name="Seiboth B."/>
            <person name="vanKuyk P.A."/>
            <person name="Wortman J."/>
            <person name="Dyer P.S."/>
            <person name="Grigoriev I.V."/>
        </authorList>
    </citation>
    <scope>NUCLEOTIDE SEQUENCE [LARGE SCALE GENOMIC DNA]</scope>
    <source>
        <strain evidence="12">DTO 134E9</strain>
    </source>
</reference>
<dbReference type="RefSeq" id="XP_040691627.1">
    <property type="nucleotide sequence ID" value="XM_040835149.1"/>
</dbReference>
<evidence type="ECO:0000256" key="6">
    <source>
        <dbReference type="ARBA" id="ARBA00023136"/>
    </source>
</evidence>
<feature type="domain" description="DOMON" evidence="9">
    <location>
        <begin position="61"/>
        <end position="153"/>
    </location>
</feature>
<dbReference type="VEuPathDB" id="FungiDB:ASPWEDRAFT_39656"/>
<evidence type="ECO:0000256" key="5">
    <source>
        <dbReference type="ARBA" id="ARBA00022989"/>
    </source>
</evidence>
<dbReference type="OrthoDB" id="19261at2759"/>
<dbReference type="GeneID" id="63750997"/>
<feature type="transmembrane region" description="Helical" evidence="7">
    <location>
        <begin position="285"/>
        <end position="304"/>
    </location>
</feature>
<dbReference type="InterPro" id="IPR006593">
    <property type="entry name" value="Cyt_b561/ferric_Rdtase_TM"/>
</dbReference>
<keyword evidence="12" id="KW-1185">Reference proteome</keyword>
<evidence type="ECO:0000259" key="9">
    <source>
        <dbReference type="SMART" id="SM00664"/>
    </source>
</evidence>
<evidence type="ECO:0008006" key="13">
    <source>
        <dbReference type="Google" id="ProtNLM"/>
    </source>
</evidence>
<dbReference type="InterPro" id="IPR015920">
    <property type="entry name" value="Cellobiose_DH-like_cyt"/>
</dbReference>
<evidence type="ECO:0000256" key="4">
    <source>
        <dbReference type="ARBA" id="ARBA00022982"/>
    </source>
</evidence>
<evidence type="ECO:0000259" key="10">
    <source>
        <dbReference type="SMART" id="SM00665"/>
    </source>
</evidence>
<keyword evidence="8" id="KW-0732">Signal</keyword>
<dbReference type="SMART" id="SM00664">
    <property type="entry name" value="DoH"/>
    <property type="match status" value="1"/>
</dbReference>
<evidence type="ECO:0000313" key="12">
    <source>
        <dbReference type="Proteomes" id="UP000184383"/>
    </source>
</evidence>
<feature type="signal peptide" evidence="8">
    <location>
        <begin position="1"/>
        <end position="18"/>
    </location>
</feature>
<evidence type="ECO:0000256" key="1">
    <source>
        <dbReference type="ARBA" id="ARBA00004370"/>
    </source>
</evidence>
<dbReference type="GO" id="GO:0016020">
    <property type="term" value="C:membrane"/>
    <property type="evidence" value="ECO:0007669"/>
    <property type="project" value="UniProtKB-SubCell"/>
</dbReference>
<dbReference type="InterPro" id="IPR005018">
    <property type="entry name" value="DOMON_domain"/>
</dbReference>
<dbReference type="Gene3D" id="2.60.40.1210">
    <property type="entry name" value="Cellobiose dehydrogenase, cytochrome domain"/>
    <property type="match status" value="1"/>
</dbReference>
<dbReference type="STRING" id="1073089.A0A1L9RSM2"/>